<dbReference type="SUPFAM" id="SSF48264">
    <property type="entry name" value="Cytochrome P450"/>
    <property type="match status" value="1"/>
</dbReference>
<dbReference type="InterPro" id="IPR036396">
    <property type="entry name" value="Cyt_P450_sf"/>
</dbReference>
<dbReference type="InterPro" id="IPR050121">
    <property type="entry name" value="Cytochrome_P450_monoxygenase"/>
</dbReference>
<dbReference type="Pfam" id="PF00067">
    <property type="entry name" value="p450"/>
    <property type="match status" value="1"/>
</dbReference>
<dbReference type="Gene3D" id="1.10.630.10">
    <property type="entry name" value="Cytochrome P450"/>
    <property type="match status" value="1"/>
</dbReference>
<keyword evidence="11" id="KW-1185">Reference proteome</keyword>
<dbReference type="InterPro" id="IPR002401">
    <property type="entry name" value="Cyt_P450_E_grp-I"/>
</dbReference>
<evidence type="ECO:0000256" key="2">
    <source>
        <dbReference type="ARBA" id="ARBA00010617"/>
    </source>
</evidence>
<keyword evidence="3 7" id="KW-0479">Metal-binding</keyword>
<keyword evidence="4 8" id="KW-0560">Oxidoreductase</keyword>
<evidence type="ECO:0000256" key="5">
    <source>
        <dbReference type="ARBA" id="ARBA00023004"/>
    </source>
</evidence>
<feature type="binding site" description="axial binding residue" evidence="7">
    <location>
        <position position="453"/>
    </location>
    <ligand>
        <name>heme</name>
        <dbReference type="ChEBI" id="CHEBI:30413"/>
    </ligand>
    <ligandPart>
        <name>Fe</name>
        <dbReference type="ChEBI" id="CHEBI:18248"/>
    </ligandPart>
</feature>
<keyword evidence="9" id="KW-1133">Transmembrane helix</keyword>
<evidence type="ECO:0000256" key="6">
    <source>
        <dbReference type="ARBA" id="ARBA00023033"/>
    </source>
</evidence>
<feature type="transmembrane region" description="Helical" evidence="9">
    <location>
        <begin position="15"/>
        <end position="37"/>
    </location>
</feature>
<comment type="cofactor">
    <cofactor evidence="1 7">
        <name>heme</name>
        <dbReference type="ChEBI" id="CHEBI:30413"/>
    </cofactor>
</comment>
<dbReference type="Proteomes" id="UP000240883">
    <property type="component" value="Unassembled WGS sequence"/>
</dbReference>
<reference evidence="10 11" key="1">
    <citation type="journal article" date="2018" name="Front. Microbiol.">
        <title>Genome-Wide Analysis of Corynespora cassiicola Leaf Fall Disease Putative Effectors.</title>
        <authorList>
            <person name="Lopez D."/>
            <person name="Ribeiro S."/>
            <person name="Label P."/>
            <person name="Fumanal B."/>
            <person name="Venisse J.S."/>
            <person name="Kohler A."/>
            <person name="de Oliveira R.R."/>
            <person name="Labutti K."/>
            <person name="Lipzen A."/>
            <person name="Lail K."/>
            <person name="Bauer D."/>
            <person name="Ohm R.A."/>
            <person name="Barry K.W."/>
            <person name="Spatafora J."/>
            <person name="Grigoriev I.V."/>
            <person name="Martin F.M."/>
            <person name="Pujade-Renaud V."/>
        </authorList>
    </citation>
    <scope>NUCLEOTIDE SEQUENCE [LARGE SCALE GENOMIC DNA]</scope>
    <source>
        <strain evidence="10 11">Philippines</strain>
    </source>
</reference>
<dbReference type="PANTHER" id="PTHR24305">
    <property type="entry name" value="CYTOCHROME P450"/>
    <property type="match status" value="1"/>
</dbReference>
<evidence type="ECO:0000256" key="9">
    <source>
        <dbReference type="SAM" id="Phobius"/>
    </source>
</evidence>
<gene>
    <name evidence="10" type="ORF">BS50DRAFT_634740</name>
</gene>
<proteinExistence type="inferred from homology"/>
<evidence type="ECO:0000256" key="3">
    <source>
        <dbReference type="ARBA" id="ARBA00022723"/>
    </source>
</evidence>
<dbReference type="CDD" id="cd11062">
    <property type="entry name" value="CYP58-like"/>
    <property type="match status" value="1"/>
</dbReference>
<evidence type="ECO:0000313" key="11">
    <source>
        <dbReference type="Proteomes" id="UP000240883"/>
    </source>
</evidence>
<evidence type="ECO:0000256" key="7">
    <source>
        <dbReference type="PIRSR" id="PIRSR602401-1"/>
    </source>
</evidence>
<keyword evidence="5 7" id="KW-0408">Iron</keyword>
<comment type="similarity">
    <text evidence="2 8">Belongs to the cytochrome P450 family.</text>
</comment>
<dbReference type="GO" id="GO:0020037">
    <property type="term" value="F:heme binding"/>
    <property type="evidence" value="ECO:0007669"/>
    <property type="project" value="InterPro"/>
</dbReference>
<sequence>MTIIDHVSRLSVPQAVASLVVAYIFYGIGLCIYRLYLSPLSKFPGPKLAAATLWYEFYYDVIKKGRFAWEIKRMHQVYGPVVRINPHEIHVNDHEFVDELYTGHSRKRDKYAWSADLFDTPHSSFSTIDHDLHRELRAPLAPYFSLQAIRKFDPVIRDKLAILCSRLEEYSQSGEPVYLDAAFTAWTTDIITAYAFGISYGYLEDPKFKQEWVRQLFLLSSSSALQKQMPWIRTIMTKLPQSLLMKLNPEIGCSMLFINLIRTRLHDIQSSPTPPEKSSSHPTIMHEILTTNPSVYAAHPRRFQSEGQVLIGAGTITVAHYLKTTLYHILANPPVLARLRAELADAIPGPNAPLPPFAALEKLPYLGAVVTEGYRTSYGVIQRLPRIAPTEELCVKGWRIPAGTPVSMSSWLLHDDPEAFPQPEMFRPERWLEPGAEGKKRHLLNFSRGSRACLGKDLARAEIVYALVELVGRFGDRMGLWGTGCGVEVVHDYFNPFGREGEGVRVLIDPPQ</sequence>
<dbReference type="PANTHER" id="PTHR24305:SF157">
    <property type="entry name" value="N-ACETYLTRYPTOPHAN 6-HYDROXYLASE IVOC-RELATED"/>
    <property type="match status" value="1"/>
</dbReference>
<evidence type="ECO:0000313" key="10">
    <source>
        <dbReference type="EMBL" id="PSN67365.1"/>
    </source>
</evidence>
<evidence type="ECO:0000256" key="8">
    <source>
        <dbReference type="RuleBase" id="RU000461"/>
    </source>
</evidence>
<organism evidence="10 11">
    <name type="scientific">Corynespora cassiicola Philippines</name>
    <dbReference type="NCBI Taxonomy" id="1448308"/>
    <lineage>
        <taxon>Eukaryota</taxon>
        <taxon>Fungi</taxon>
        <taxon>Dikarya</taxon>
        <taxon>Ascomycota</taxon>
        <taxon>Pezizomycotina</taxon>
        <taxon>Dothideomycetes</taxon>
        <taxon>Pleosporomycetidae</taxon>
        <taxon>Pleosporales</taxon>
        <taxon>Corynesporascaceae</taxon>
        <taxon>Corynespora</taxon>
    </lineage>
</organism>
<dbReference type="AlphaFoldDB" id="A0A2T2NPJ8"/>
<protein>
    <submittedName>
        <fullName evidence="10">Cytochrome P450</fullName>
    </submittedName>
</protein>
<name>A0A2T2NPJ8_CORCC</name>
<dbReference type="GO" id="GO:0005506">
    <property type="term" value="F:iron ion binding"/>
    <property type="evidence" value="ECO:0007669"/>
    <property type="project" value="InterPro"/>
</dbReference>
<dbReference type="InterPro" id="IPR017972">
    <property type="entry name" value="Cyt_P450_CS"/>
</dbReference>
<dbReference type="PRINTS" id="PR00463">
    <property type="entry name" value="EP450I"/>
</dbReference>
<dbReference type="EMBL" id="KZ678135">
    <property type="protein sequence ID" value="PSN67365.1"/>
    <property type="molecule type" value="Genomic_DNA"/>
</dbReference>
<accession>A0A2T2NPJ8</accession>
<keyword evidence="7 8" id="KW-0349">Heme</keyword>
<evidence type="ECO:0000256" key="4">
    <source>
        <dbReference type="ARBA" id="ARBA00023002"/>
    </source>
</evidence>
<keyword evidence="9" id="KW-0812">Transmembrane</keyword>
<dbReference type="GO" id="GO:0016705">
    <property type="term" value="F:oxidoreductase activity, acting on paired donors, with incorporation or reduction of molecular oxygen"/>
    <property type="evidence" value="ECO:0007669"/>
    <property type="project" value="InterPro"/>
</dbReference>
<dbReference type="InterPro" id="IPR001128">
    <property type="entry name" value="Cyt_P450"/>
</dbReference>
<evidence type="ECO:0000256" key="1">
    <source>
        <dbReference type="ARBA" id="ARBA00001971"/>
    </source>
</evidence>
<keyword evidence="9" id="KW-0472">Membrane</keyword>
<dbReference type="GO" id="GO:0004497">
    <property type="term" value="F:monooxygenase activity"/>
    <property type="evidence" value="ECO:0007669"/>
    <property type="project" value="UniProtKB-KW"/>
</dbReference>
<dbReference type="OrthoDB" id="3945418at2759"/>
<dbReference type="PROSITE" id="PS00086">
    <property type="entry name" value="CYTOCHROME_P450"/>
    <property type="match status" value="1"/>
</dbReference>
<dbReference type="STRING" id="1448308.A0A2T2NPJ8"/>
<keyword evidence="6 8" id="KW-0503">Monooxygenase</keyword>